<organism evidence="6 7">
    <name type="scientific">Termititenax aidoneus</name>
    <dbReference type="NCBI Taxonomy" id="2218524"/>
    <lineage>
        <taxon>Bacteria</taxon>
        <taxon>Bacillati</taxon>
        <taxon>Candidatus Margulisiibacteriota</taxon>
        <taxon>Candidatus Termititenacia</taxon>
        <taxon>Candidatus Termititenacales</taxon>
        <taxon>Candidatus Termititenacaceae</taxon>
        <taxon>Candidatus Termititenax</taxon>
    </lineage>
</organism>
<evidence type="ECO:0000256" key="1">
    <source>
        <dbReference type="ARBA" id="ARBA00005772"/>
    </source>
</evidence>
<dbReference type="Pfam" id="PF17953">
    <property type="entry name" value="Csm4_C"/>
    <property type="match status" value="1"/>
</dbReference>
<dbReference type="AlphaFoldDB" id="A0A388TA16"/>
<dbReference type="InterPro" id="IPR005510">
    <property type="entry name" value="Csm4"/>
</dbReference>
<feature type="domain" description="Csm4 C-terminal" evidence="5">
    <location>
        <begin position="238"/>
        <end position="326"/>
    </location>
</feature>
<evidence type="ECO:0000256" key="2">
    <source>
        <dbReference type="ARBA" id="ARBA00016109"/>
    </source>
</evidence>
<comment type="similarity">
    <text evidence="1">Belongs to the CRISPR-associated Csm4 family.</text>
</comment>
<dbReference type="GO" id="GO:0003723">
    <property type="term" value="F:RNA binding"/>
    <property type="evidence" value="ECO:0007669"/>
    <property type="project" value="UniProtKB-KW"/>
</dbReference>
<evidence type="ECO:0000313" key="7">
    <source>
        <dbReference type="Proteomes" id="UP000269352"/>
    </source>
</evidence>
<protein>
    <recommendedName>
        <fullName evidence="2">CRISPR system Cms protein Csm4</fullName>
    </recommendedName>
</protein>
<dbReference type="GO" id="GO:0051607">
    <property type="term" value="P:defense response to virus"/>
    <property type="evidence" value="ECO:0007669"/>
    <property type="project" value="UniProtKB-KW"/>
</dbReference>
<keyword evidence="3" id="KW-0694">RNA-binding</keyword>
<dbReference type="EMBL" id="BGZN01000011">
    <property type="protein sequence ID" value="GBR73422.1"/>
    <property type="molecule type" value="Genomic_DNA"/>
</dbReference>
<comment type="caution">
    <text evidence="6">The sequence shown here is derived from an EMBL/GenBank/DDBJ whole genome shotgun (WGS) entry which is preliminary data.</text>
</comment>
<keyword evidence="7" id="KW-1185">Reference proteome</keyword>
<evidence type="ECO:0000259" key="5">
    <source>
        <dbReference type="Pfam" id="PF17953"/>
    </source>
</evidence>
<gene>
    <name evidence="6" type="primary">csm4</name>
    <name evidence="6" type="ORF">NO1_0809</name>
</gene>
<evidence type="ECO:0000256" key="4">
    <source>
        <dbReference type="ARBA" id="ARBA00023118"/>
    </source>
</evidence>
<name>A0A388TA16_TERA1</name>
<dbReference type="InterPro" id="IPR040932">
    <property type="entry name" value="Csm4_C"/>
</dbReference>
<evidence type="ECO:0000256" key="3">
    <source>
        <dbReference type="ARBA" id="ARBA00022884"/>
    </source>
</evidence>
<proteinExistence type="inferred from homology"/>
<reference evidence="6 7" key="1">
    <citation type="journal article" date="2019" name="ISME J.">
        <title>Genome analyses of uncultured TG2/ZB3 bacteria in 'Margulisbacteria' specifically attached to ectosymbiotic spirochetes of protists in the termite gut.</title>
        <authorList>
            <person name="Utami Y.D."/>
            <person name="Kuwahara H."/>
            <person name="Igai K."/>
            <person name="Murakami T."/>
            <person name="Sugaya K."/>
            <person name="Morikawa T."/>
            <person name="Nagura Y."/>
            <person name="Yuki M."/>
            <person name="Deevong P."/>
            <person name="Inoue T."/>
            <person name="Kihara K."/>
            <person name="Lo N."/>
            <person name="Yamada A."/>
            <person name="Ohkuma M."/>
            <person name="Hongoh Y."/>
        </authorList>
    </citation>
    <scope>NUCLEOTIDE SEQUENCE [LARGE SCALE GENOMIC DNA]</scope>
    <source>
        <strain evidence="6">NkOx7-01</strain>
    </source>
</reference>
<sequence length="330" mass="36671">MLCLYKLRFTATVHFGAERPGIGLEKSQPHCYADTFFSALCQEILALHDEPRLREFIQTVQAGKFLFSDLLPYVGDELYVPKPVHRLAREDNDEMEVPNGGKKKMKKIKFIPVTELAEYLCSGQAEVQEFAVEIMYDKTQILRQPETKPDGIKHTELFSVSVHRFKENCGLYFIVELPEEQKAWFDNLLKSLGLTGIGGEVSSGYGKFEFAAGQSLTPAIGSPAEKELLVRLTNDIAARYMTLSCFFPKDAAEIAVLQGKESRYVLIPRGGFVSSPAYADTPTKKKPIVMVKAGSCLAGKVEGGIVDVSDRGTHPVWRYGKPLLLALGDK</sequence>
<evidence type="ECO:0000313" key="6">
    <source>
        <dbReference type="EMBL" id="GBR73422.1"/>
    </source>
</evidence>
<accession>A0A388TA16</accession>
<dbReference type="Proteomes" id="UP000269352">
    <property type="component" value="Unassembled WGS sequence"/>
</dbReference>
<dbReference type="NCBIfam" id="TIGR01903">
    <property type="entry name" value="cas5_csm4"/>
    <property type="match status" value="1"/>
</dbReference>
<keyword evidence="4" id="KW-0051">Antiviral defense</keyword>